<sequence>MMNGWIISAAAEIFWREENKMAEARSLEEIKLDYAWKFGCGRYIQQREALETLPEEIKRLGDKPLIIAGPRAWEATEGRIEKALREAGIEYVLSVYPDQNTYEKAREHASQAVSSGCDVIVGVGGGRIMDQAKASAYFAGEMTKARSGHFPVVQVPTSIATCAAFAPLSVMYTQEGASLGSLRHNFEVNAIVVDLDVIVKEPARYVASGILDGMAKMVEMQNGHDNITIEEFDVGLVTAFTLAKYTMETYRKRGVQAVEDVRAGKLTKEVEDITYLNIAVAGVISGCSKGFGQTALGHECYELIRTHFTQEAKDFIHGEIVAVGQSMQLSFNGQEDQIPALREMMNSFDMPLTLKDIGIEPTEENVETLYQDLYHSPFVKDCPEEAEKLRKAMKWLCE</sequence>
<keyword evidence="2" id="KW-1185">Reference proteome</keyword>
<accession>A0AC61S0F3</accession>
<proteinExistence type="predicted"/>
<evidence type="ECO:0000313" key="1">
    <source>
        <dbReference type="EMBL" id="TGY97916.1"/>
    </source>
</evidence>
<comment type="caution">
    <text evidence="1">The sequence shown here is derived from an EMBL/GenBank/DDBJ whole genome shotgun (WGS) entry which is preliminary data.</text>
</comment>
<gene>
    <name evidence="1" type="ORF">E5329_01980</name>
</gene>
<evidence type="ECO:0000313" key="2">
    <source>
        <dbReference type="Proteomes" id="UP000304953"/>
    </source>
</evidence>
<dbReference type="EMBL" id="SRYA01000003">
    <property type="protein sequence ID" value="TGY97916.1"/>
    <property type="molecule type" value="Genomic_DNA"/>
</dbReference>
<organism evidence="1 2">
    <name type="scientific">Petralouisia muris</name>
    <dbReference type="NCBI Taxonomy" id="3032872"/>
    <lineage>
        <taxon>Bacteria</taxon>
        <taxon>Bacillati</taxon>
        <taxon>Bacillota</taxon>
        <taxon>Clostridia</taxon>
        <taxon>Lachnospirales</taxon>
        <taxon>Lachnospiraceae</taxon>
        <taxon>Petralouisia</taxon>
    </lineage>
</organism>
<name>A0AC61S0F3_9FIRM</name>
<dbReference type="Proteomes" id="UP000304953">
    <property type="component" value="Unassembled WGS sequence"/>
</dbReference>
<reference evidence="1" key="1">
    <citation type="submission" date="2019-04" db="EMBL/GenBank/DDBJ databases">
        <title>Microbes associate with the intestines of laboratory mice.</title>
        <authorList>
            <person name="Navarre W."/>
            <person name="Wong E."/>
            <person name="Huang K."/>
            <person name="Tropini C."/>
            <person name="Ng K."/>
            <person name="Yu B."/>
        </authorList>
    </citation>
    <scope>NUCLEOTIDE SEQUENCE</scope>
    <source>
        <strain evidence="1">NM01_1-7b</strain>
    </source>
</reference>
<protein>
    <submittedName>
        <fullName evidence="1">Iron-containing alcohol dehydrogenase</fullName>
    </submittedName>
</protein>